<accession>A0AAD5S6Z0</accession>
<name>A0AAD5S6Z0_9FUNG</name>
<evidence type="ECO:0000259" key="2">
    <source>
        <dbReference type="PROSITE" id="PS50102"/>
    </source>
</evidence>
<dbReference type="GO" id="GO:0003723">
    <property type="term" value="F:RNA binding"/>
    <property type="evidence" value="ECO:0007669"/>
    <property type="project" value="UniProtKB-UniRule"/>
</dbReference>
<keyword evidence="4" id="KW-1185">Reference proteome</keyword>
<dbReference type="PANTHER" id="PTHR47330">
    <property type="entry name" value="POLY(U)-BINDING-SPLICING FACTOR PUF60-B-RELATED"/>
    <property type="match status" value="1"/>
</dbReference>
<sequence length="199" mass="22819">MTRIYIGSINFELTDVHMKHVFSQFGLYVKGRSMSIDPATDEHDRFCFVEYEVPEADWLASDATNGLELGKRQLKVGRPNYYKNSFKTVTCSTRSDICCKGERVPIGRRFAEHFGFFLENYRCVSYDTGVYIQFAKEQVAERAIYAIVGTMCNGKVLTRVGLHSKELIAPVMGECRRVGLRSHLVPRLRYERLLAKVVD</sequence>
<dbReference type="AlphaFoldDB" id="A0AAD5S6Z0"/>
<dbReference type="InterPro" id="IPR000504">
    <property type="entry name" value="RRM_dom"/>
</dbReference>
<evidence type="ECO:0000313" key="3">
    <source>
        <dbReference type="EMBL" id="KAJ3048023.1"/>
    </source>
</evidence>
<organism evidence="3 4">
    <name type="scientific">Rhizophlyctis rosea</name>
    <dbReference type="NCBI Taxonomy" id="64517"/>
    <lineage>
        <taxon>Eukaryota</taxon>
        <taxon>Fungi</taxon>
        <taxon>Fungi incertae sedis</taxon>
        <taxon>Chytridiomycota</taxon>
        <taxon>Chytridiomycota incertae sedis</taxon>
        <taxon>Chytridiomycetes</taxon>
        <taxon>Rhizophlyctidales</taxon>
        <taxon>Rhizophlyctidaceae</taxon>
        <taxon>Rhizophlyctis</taxon>
    </lineage>
</organism>
<dbReference type="InterPro" id="IPR012677">
    <property type="entry name" value="Nucleotide-bd_a/b_plait_sf"/>
</dbReference>
<reference evidence="3" key="1">
    <citation type="submission" date="2020-05" db="EMBL/GenBank/DDBJ databases">
        <title>Phylogenomic resolution of chytrid fungi.</title>
        <authorList>
            <person name="Stajich J.E."/>
            <person name="Amses K."/>
            <person name="Simmons R."/>
            <person name="Seto K."/>
            <person name="Myers J."/>
            <person name="Bonds A."/>
            <person name="Quandt C.A."/>
            <person name="Barry K."/>
            <person name="Liu P."/>
            <person name="Grigoriev I."/>
            <person name="Longcore J.E."/>
            <person name="James T.Y."/>
        </authorList>
    </citation>
    <scope>NUCLEOTIDE SEQUENCE</scope>
    <source>
        <strain evidence="3">JEL0318</strain>
    </source>
</reference>
<dbReference type="GO" id="GO:0071011">
    <property type="term" value="C:precatalytic spliceosome"/>
    <property type="evidence" value="ECO:0007669"/>
    <property type="project" value="TreeGrafter"/>
</dbReference>
<evidence type="ECO:0000256" key="1">
    <source>
        <dbReference type="PROSITE-ProRule" id="PRU00176"/>
    </source>
</evidence>
<dbReference type="SUPFAM" id="SSF54928">
    <property type="entry name" value="RNA-binding domain, RBD"/>
    <property type="match status" value="1"/>
</dbReference>
<dbReference type="SMART" id="SM00360">
    <property type="entry name" value="RRM"/>
    <property type="match status" value="1"/>
</dbReference>
<dbReference type="GO" id="GO:0000381">
    <property type="term" value="P:regulation of alternative mRNA splicing, via spliceosome"/>
    <property type="evidence" value="ECO:0007669"/>
    <property type="project" value="TreeGrafter"/>
</dbReference>
<keyword evidence="1" id="KW-0694">RNA-binding</keyword>
<dbReference type="EMBL" id="JADGJD010000860">
    <property type="protein sequence ID" value="KAJ3048023.1"/>
    <property type="molecule type" value="Genomic_DNA"/>
</dbReference>
<proteinExistence type="predicted"/>
<feature type="domain" description="RRM" evidence="2">
    <location>
        <begin position="2"/>
        <end position="81"/>
    </location>
</feature>
<dbReference type="InterPro" id="IPR035979">
    <property type="entry name" value="RBD_domain_sf"/>
</dbReference>
<dbReference type="InterPro" id="IPR051974">
    <property type="entry name" value="PUF60_regulator"/>
</dbReference>
<dbReference type="GO" id="GO:0071013">
    <property type="term" value="C:catalytic step 2 spliceosome"/>
    <property type="evidence" value="ECO:0007669"/>
    <property type="project" value="TreeGrafter"/>
</dbReference>
<dbReference type="GO" id="GO:0000380">
    <property type="term" value="P:alternative mRNA splicing, via spliceosome"/>
    <property type="evidence" value="ECO:0007669"/>
    <property type="project" value="TreeGrafter"/>
</dbReference>
<dbReference type="PROSITE" id="PS50102">
    <property type="entry name" value="RRM"/>
    <property type="match status" value="1"/>
</dbReference>
<dbReference type="PANTHER" id="PTHR47330:SF1">
    <property type="entry name" value="POLY(U)-BINDING-SPLICING FACTOR PUF60"/>
    <property type="match status" value="1"/>
</dbReference>
<comment type="caution">
    <text evidence="3">The sequence shown here is derived from an EMBL/GenBank/DDBJ whole genome shotgun (WGS) entry which is preliminary data.</text>
</comment>
<dbReference type="GO" id="GO:0006376">
    <property type="term" value="P:mRNA splice site recognition"/>
    <property type="evidence" value="ECO:0007669"/>
    <property type="project" value="TreeGrafter"/>
</dbReference>
<gene>
    <name evidence="3" type="ORF">HK097_010961</name>
</gene>
<dbReference type="Proteomes" id="UP001212841">
    <property type="component" value="Unassembled WGS sequence"/>
</dbReference>
<dbReference type="Pfam" id="PF00076">
    <property type="entry name" value="RRM_1"/>
    <property type="match status" value="1"/>
</dbReference>
<dbReference type="Gene3D" id="3.30.70.330">
    <property type="match status" value="1"/>
</dbReference>
<evidence type="ECO:0000313" key="4">
    <source>
        <dbReference type="Proteomes" id="UP001212841"/>
    </source>
</evidence>
<protein>
    <recommendedName>
        <fullName evidence="2">RRM domain-containing protein</fullName>
    </recommendedName>
</protein>